<dbReference type="SUPFAM" id="SSF53335">
    <property type="entry name" value="S-adenosyl-L-methionine-dependent methyltransferases"/>
    <property type="match status" value="1"/>
</dbReference>
<keyword evidence="5" id="KW-0808">Transferase</keyword>
<evidence type="ECO:0000256" key="4">
    <source>
        <dbReference type="ARBA" id="ARBA00022803"/>
    </source>
</evidence>
<dbReference type="SMART" id="SM00028">
    <property type="entry name" value="TPR"/>
    <property type="match status" value="3"/>
</dbReference>
<protein>
    <submittedName>
        <fullName evidence="5">MULTISPECIES: class I SAM-dependent methyltransferase</fullName>
    </submittedName>
</protein>
<dbReference type="InterPro" id="IPR011990">
    <property type="entry name" value="TPR-like_helical_dom_sf"/>
</dbReference>
<dbReference type="CDD" id="cd02440">
    <property type="entry name" value="AdoMet_MTases"/>
    <property type="match status" value="1"/>
</dbReference>
<comment type="caution">
    <text evidence="5">The sequence shown here is derived from an EMBL/GenBank/DDBJ whole genome shotgun (WGS) entry which is preliminary data.</text>
</comment>
<keyword evidence="6" id="KW-1185">Reference proteome</keyword>
<evidence type="ECO:0000313" key="5">
    <source>
        <dbReference type="EMBL" id="CAB3988904.1"/>
    </source>
</evidence>
<gene>
    <name evidence="5" type="ORF">PACLA_8A062304</name>
</gene>
<evidence type="ECO:0000256" key="3">
    <source>
        <dbReference type="ARBA" id="ARBA00022737"/>
    </source>
</evidence>
<dbReference type="AlphaFoldDB" id="A0A7D9HRB3"/>
<dbReference type="OrthoDB" id="629492at2759"/>
<dbReference type="GO" id="GO:0008168">
    <property type="term" value="F:methyltransferase activity"/>
    <property type="evidence" value="ECO:0007669"/>
    <property type="project" value="UniProtKB-KW"/>
</dbReference>
<dbReference type="PROSITE" id="PS50005">
    <property type="entry name" value="TPR"/>
    <property type="match status" value="1"/>
</dbReference>
<dbReference type="GO" id="GO:0031072">
    <property type="term" value="F:heat shock protein binding"/>
    <property type="evidence" value="ECO:0007669"/>
    <property type="project" value="TreeGrafter"/>
</dbReference>
<keyword evidence="3" id="KW-0677">Repeat</keyword>
<dbReference type="InterPro" id="IPR051982">
    <property type="entry name" value="CiliaryAsmbly_MitoImport"/>
</dbReference>
<keyword evidence="5" id="KW-0489">Methyltransferase</keyword>
<dbReference type="GO" id="GO:0032259">
    <property type="term" value="P:methylation"/>
    <property type="evidence" value="ECO:0007669"/>
    <property type="project" value="UniProtKB-KW"/>
</dbReference>
<keyword evidence="4" id="KW-0802">TPR repeat</keyword>
<dbReference type="GO" id="GO:0005739">
    <property type="term" value="C:mitochondrion"/>
    <property type="evidence" value="ECO:0007669"/>
    <property type="project" value="TreeGrafter"/>
</dbReference>
<dbReference type="EMBL" id="CACRXK020001402">
    <property type="protein sequence ID" value="CAB3988904.1"/>
    <property type="molecule type" value="Genomic_DNA"/>
</dbReference>
<dbReference type="Proteomes" id="UP001152795">
    <property type="component" value="Unassembled WGS sequence"/>
</dbReference>
<dbReference type="GO" id="GO:0006626">
    <property type="term" value="P:protein targeting to mitochondrion"/>
    <property type="evidence" value="ECO:0007669"/>
    <property type="project" value="TreeGrafter"/>
</dbReference>
<evidence type="ECO:0000313" key="6">
    <source>
        <dbReference type="Proteomes" id="UP001152795"/>
    </source>
</evidence>
<evidence type="ECO:0000256" key="1">
    <source>
        <dbReference type="ARBA" id="ARBA00004496"/>
    </source>
</evidence>
<name>A0A7D9HRB3_PARCT</name>
<dbReference type="SUPFAM" id="SSF48452">
    <property type="entry name" value="TPR-like"/>
    <property type="match status" value="1"/>
</dbReference>
<reference evidence="5" key="1">
    <citation type="submission" date="2020-04" db="EMBL/GenBank/DDBJ databases">
        <authorList>
            <person name="Alioto T."/>
            <person name="Alioto T."/>
            <person name="Gomez Garrido J."/>
        </authorList>
    </citation>
    <scope>NUCLEOTIDE SEQUENCE</scope>
    <source>
        <strain evidence="5">A484AB</strain>
    </source>
</reference>
<dbReference type="Pfam" id="PF13181">
    <property type="entry name" value="TPR_8"/>
    <property type="match status" value="1"/>
</dbReference>
<proteinExistence type="predicted"/>
<dbReference type="GO" id="GO:0005829">
    <property type="term" value="C:cytosol"/>
    <property type="evidence" value="ECO:0007669"/>
    <property type="project" value="TreeGrafter"/>
</dbReference>
<dbReference type="InterPro" id="IPR019734">
    <property type="entry name" value="TPR_rpt"/>
</dbReference>
<dbReference type="PANTHER" id="PTHR45984">
    <property type="entry name" value="RNA (RNA) POLYMERASE II ASSOCIATED PROTEIN HOMOLOG"/>
    <property type="match status" value="1"/>
</dbReference>
<evidence type="ECO:0000256" key="2">
    <source>
        <dbReference type="ARBA" id="ARBA00022490"/>
    </source>
</evidence>
<keyword evidence="2" id="KW-0963">Cytoplasm</keyword>
<organism evidence="5 6">
    <name type="scientific">Paramuricea clavata</name>
    <name type="common">Red gorgonian</name>
    <name type="synonym">Violescent sea-whip</name>
    <dbReference type="NCBI Taxonomy" id="317549"/>
    <lineage>
        <taxon>Eukaryota</taxon>
        <taxon>Metazoa</taxon>
        <taxon>Cnidaria</taxon>
        <taxon>Anthozoa</taxon>
        <taxon>Octocorallia</taxon>
        <taxon>Malacalcyonacea</taxon>
        <taxon>Plexauridae</taxon>
        <taxon>Paramuricea</taxon>
    </lineage>
</organism>
<dbReference type="Gene3D" id="1.25.40.10">
    <property type="entry name" value="Tetratricopeptide repeat domain"/>
    <property type="match status" value="1"/>
</dbReference>
<dbReference type="PANTHER" id="PTHR45984:SF1">
    <property type="entry name" value="SPAG1 AXONEMAL DYNEIN ASSEMBLY FACTOR"/>
    <property type="match status" value="1"/>
</dbReference>
<dbReference type="InterPro" id="IPR029063">
    <property type="entry name" value="SAM-dependent_MTases_sf"/>
</dbReference>
<comment type="subcellular location">
    <subcellularLocation>
        <location evidence="1">Cytoplasm</location>
    </subcellularLocation>
</comment>
<dbReference type="Gene3D" id="3.40.50.150">
    <property type="entry name" value="Vaccinia Virus protein VP39"/>
    <property type="match status" value="1"/>
</dbReference>
<sequence>MYNQEVKKHCRTRLIKHAVKSLTTDRSTSVCVKRDHVRRVWQQLHESEEAQTFFEPHLRMKIEDEIEKWEMFHDSQVQTRKPSDLRVCYLCGDNPINDLEVFVENGVLCQNVWAIEKDSKVLEKAWQNVAKSNMRNIRLFKGDLLTCLKDLEGQFDIIYFDACGTLPSTKQKTLKTIGYIFLYNKLASPGALITNFSFPPKQKQVPNDSHISERNSFEHITKEYLQYRLWNTKHQDYGSYEQLRAAKIDSQSIDENYGDYITFQVIDSAYLYIPAYRMLSSEKQSLWDQLFVSKKDFLKGVKEADWSRGLQGQPLQEKYNVYENQFIQSTSLHLLSTTIENCQDCDPCKTWVKEIFPNWKSSEFKKDELFCLILTHLLSHNSAFIEAFGNDDVTKRCQKGYKNSRKFLFCDPSRPQDFLSLIVGLLYGQMAYPSFPVIDKSLRLKYTSKDRQMFSDVFIFDKCRYLYENFPSIHFSEFAMVELWQQMVFRMVADGLRKHIAFVYNDLFWFCNVASVSAPIPGGIDFYADSHSYIPDRDVLNFSYFKENGNRLVKEGKLTAAIKHYDACQELCPENATIYTNKAFCALKMNRPEEVLANCDKALELEPSNIKALYRQAMAWKGLKEFDKAVQNLEKVLSIEQNSDAKRELENIKRRSDKDKK</sequence>
<accession>A0A7D9HRB3</accession>